<evidence type="ECO:0000256" key="2">
    <source>
        <dbReference type="ARBA" id="ARBA00023015"/>
    </source>
</evidence>
<comment type="similarity">
    <text evidence="1">Belongs to the LysR transcriptional regulatory family.</text>
</comment>
<dbReference type="PANTHER" id="PTHR30537:SF3">
    <property type="entry name" value="TRANSCRIPTIONAL REGULATORY PROTEIN"/>
    <property type="match status" value="1"/>
</dbReference>
<protein>
    <submittedName>
        <fullName evidence="6">DNA-binding transcriptional LysR family regulator</fullName>
    </submittedName>
</protein>
<keyword evidence="4" id="KW-0804">Transcription</keyword>
<dbReference type="Pfam" id="PF03466">
    <property type="entry name" value="LysR_substrate"/>
    <property type="match status" value="1"/>
</dbReference>
<feature type="domain" description="HTH lysR-type" evidence="5">
    <location>
        <begin position="1"/>
        <end position="58"/>
    </location>
</feature>
<dbReference type="SUPFAM" id="SSF53850">
    <property type="entry name" value="Periplasmic binding protein-like II"/>
    <property type="match status" value="1"/>
</dbReference>
<dbReference type="SUPFAM" id="SSF46785">
    <property type="entry name" value="Winged helix' DNA-binding domain"/>
    <property type="match status" value="1"/>
</dbReference>
<proteinExistence type="inferred from homology"/>
<gene>
    <name evidence="6" type="ORF">QO005_000865</name>
</gene>
<dbReference type="Gene3D" id="3.40.190.290">
    <property type="match status" value="1"/>
</dbReference>
<sequence length="302" mass="32750">MSWDHYRSFLAVLQSGSLSAAARALGLTQPTLGRHIEALEANIGAPLFLRSVQGLLPTATALAMRPLAESMETSSRSLSRLATASQTNVEGVVRISASDVMAVEVLPPILSRLQTAHPGLHVELSVSDRVEDLLQQEADIAVRMVAPRQKALVSRAIGALDIGFYAHRRYLDQNGRPENLEDLRQHRLIGYDRPLPYIRAILEARPDLAALTFAFRADSNLAQLAAIRSGLGIGMCQAGIARRDDTLEEVLSGQLHLTLPTYVVMHENLKTHPPCRATFDALVAGLLRYRAGGASVAESAPE</sequence>
<dbReference type="InterPro" id="IPR005119">
    <property type="entry name" value="LysR_subst-bd"/>
</dbReference>
<comment type="caution">
    <text evidence="6">The sequence shown here is derived from an EMBL/GenBank/DDBJ whole genome shotgun (WGS) entry which is preliminary data.</text>
</comment>
<evidence type="ECO:0000256" key="4">
    <source>
        <dbReference type="ARBA" id="ARBA00023163"/>
    </source>
</evidence>
<evidence type="ECO:0000313" key="7">
    <source>
        <dbReference type="Proteomes" id="UP001235269"/>
    </source>
</evidence>
<evidence type="ECO:0000259" key="5">
    <source>
        <dbReference type="PROSITE" id="PS50931"/>
    </source>
</evidence>
<dbReference type="PROSITE" id="PS50931">
    <property type="entry name" value="HTH_LYSR"/>
    <property type="match status" value="1"/>
</dbReference>
<reference evidence="6 7" key="1">
    <citation type="submission" date="2023-07" db="EMBL/GenBank/DDBJ databases">
        <title>Genomic Encyclopedia of Type Strains, Phase IV (KMG-IV): sequencing the most valuable type-strain genomes for metagenomic binning, comparative biology and taxonomic classification.</title>
        <authorList>
            <person name="Goeker M."/>
        </authorList>
    </citation>
    <scope>NUCLEOTIDE SEQUENCE [LARGE SCALE GENOMIC DNA]</scope>
    <source>
        <strain evidence="6 7">DSM 100301</strain>
    </source>
</reference>
<dbReference type="InterPro" id="IPR036388">
    <property type="entry name" value="WH-like_DNA-bd_sf"/>
</dbReference>
<dbReference type="Gene3D" id="1.10.10.10">
    <property type="entry name" value="Winged helix-like DNA-binding domain superfamily/Winged helix DNA-binding domain"/>
    <property type="match status" value="1"/>
</dbReference>
<organism evidence="6 7">
    <name type="scientific">Rhizobium paknamense</name>
    <dbReference type="NCBI Taxonomy" id="1206817"/>
    <lineage>
        <taxon>Bacteria</taxon>
        <taxon>Pseudomonadati</taxon>
        <taxon>Pseudomonadota</taxon>
        <taxon>Alphaproteobacteria</taxon>
        <taxon>Hyphomicrobiales</taxon>
        <taxon>Rhizobiaceae</taxon>
        <taxon>Rhizobium/Agrobacterium group</taxon>
        <taxon>Rhizobium</taxon>
    </lineage>
</organism>
<evidence type="ECO:0000256" key="1">
    <source>
        <dbReference type="ARBA" id="ARBA00009437"/>
    </source>
</evidence>
<evidence type="ECO:0000256" key="3">
    <source>
        <dbReference type="ARBA" id="ARBA00023125"/>
    </source>
</evidence>
<dbReference type="Proteomes" id="UP001235269">
    <property type="component" value="Unassembled WGS sequence"/>
</dbReference>
<keyword evidence="7" id="KW-1185">Reference proteome</keyword>
<dbReference type="InterPro" id="IPR000847">
    <property type="entry name" value="LysR_HTH_N"/>
</dbReference>
<dbReference type="InterPro" id="IPR036390">
    <property type="entry name" value="WH_DNA-bd_sf"/>
</dbReference>
<dbReference type="PRINTS" id="PR00039">
    <property type="entry name" value="HTHLYSR"/>
</dbReference>
<evidence type="ECO:0000313" key="6">
    <source>
        <dbReference type="EMBL" id="MDQ0454538.1"/>
    </source>
</evidence>
<dbReference type="InterPro" id="IPR058163">
    <property type="entry name" value="LysR-type_TF_proteobact-type"/>
</dbReference>
<dbReference type="PANTHER" id="PTHR30537">
    <property type="entry name" value="HTH-TYPE TRANSCRIPTIONAL REGULATOR"/>
    <property type="match status" value="1"/>
</dbReference>
<keyword evidence="2" id="KW-0805">Transcription regulation</keyword>
<accession>A0ABU0IA66</accession>
<keyword evidence="3 6" id="KW-0238">DNA-binding</keyword>
<dbReference type="Pfam" id="PF00126">
    <property type="entry name" value="HTH_1"/>
    <property type="match status" value="1"/>
</dbReference>
<dbReference type="EMBL" id="JAUSWH010000002">
    <property type="protein sequence ID" value="MDQ0454538.1"/>
    <property type="molecule type" value="Genomic_DNA"/>
</dbReference>
<name>A0ABU0IA66_9HYPH</name>
<dbReference type="GO" id="GO:0003677">
    <property type="term" value="F:DNA binding"/>
    <property type="evidence" value="ECO:0007669"/>
    <property type="project" value="UniProtKB-KW"/>
</dbReference>